<gene>
    <name evidence="2" type="ORF">CTEN0397_LOCUS4651</name>
</gene>
<dbReference type="EMBL" id="HBFW01007139">
    <property type="protein sequence ID" value="CAD8933622.1"/>
    <property type="molecule type" value="Transcribed_RNA"/>
</dbReference>
<proteinExistence type="predicted"/>
<protein>
    <submittedName>
        <fullName evidence="2">Uncharacterized protein</fullName>
    </submittedName>
</protein>
<organism evidence="2">
    <name type="scientific">Cyclophora tenuis</name>
    <name type="common">Marine diatom</name>
    <dbReference type="NCBI Taxonomy" id="216820"/>
    <lineage>
        <taxon>Eukaryota</taxon>
        <taxon>Sar</taxon>
        <taxon>Stramenopiles</taxon>
        <taxon>Ochrophyta</taxon>
        <taxon>Bacillariophyta</taxon>
        <taxon>Fragilariophyceae</taxon>
        <taxon>Fragilariophycidae</taxon>
        <taxon>Cyclophorales</taxon>
        <taxon>Cyclophoraceae</taxon>
        <taxon>Cyclophora</taxon>
    </lineage>
</organism>
<name>A0A7S1GKT3_CYCTE</name>
<feature type="region of interest" description="Disordered" evidence="1">
    <location>
        <begin position="98"/>
        <end position="131"/>
    </location>
</feature>
<reference evidence="2" key="1">
    <citation type="submission" date="2021-01" db="EMBL/GenBank/DDBJ databases">
        <authorList>
            <person name="Corre E."/>
            <person name="Pelletier E."/>
            <person name="Niang G."/>
            <person name="Scheremetjew M."/>
            <person name="Finn R."/>
            <person name="Kale V."/>
            <person name="Holt S."/>
            <person name="Cochrane G."/>
            <person name="Meng A."/>
            <person name="Brown T."/>
            <person name="Cohen L."/>
        </authorList>
    </citation>
    <scope>NUCLEOTIDE SEQUENCE</scope>
    <source>
        <strain evidence="2">ECT3854</strain>
    </source>
</reference>
<evidence type="ECO:0000313" key="2">
    <source>
        <dbReference type="EMBL" id="CAD8933622.1"/>
    </source>
</evidence>
<feature type="compositionally biased region" description="Low complexity" evidence="1">
    <location>
        <begin position="111"/>
        <end position="131"/>
    </location>
</feature>
<dbReference type="AlphaFoldDB" id="A0A7S1GKT3"/>
<accession>A0A7S1GKT3</accession>
<sequence length="131" mass="14748">MDARGNRVVLVKVIEWFAKDLKLLQNNNNHQQLLVRLLEYLRGDKKMLLQRMLAKKPKVEFLVYQWRPSNVEDYDIFDPNELKLNVKGVKGLLFSKQGSEKPTTMLGPGSLGSYQAGSSSPSVVSSTSSGH</sequence>
<evidence type="ECO:0000256" key="1">
    <source>
        <dbReference type="SAM" id="MobiDB-lite"/>
    </source>
</evidence>